<evidence type="ECO:0008006" key="4">
    <source>
        <dbReference type="Google" id="ProtNLM"/>
    </source>
</evidence>
<proteinExistence type="predicted"/>
<gene>
    <name evidence="2" type="ORF">P7122_04235</name>
</gene>
<dbReference type="InterPro" id="IPR023393">
    <property type="entry name" value="START-like_dom_sf"/>
</dbReference>
<dbReference type="SUPFAM" id="SSF55961">
    <property type="entry name" value="Bet v1-like"/>
    <property type="match status" value="1"/>
</dbReference>
<comment type="caution">
    <text evidence="2">The sequence shown here is derived from an EMBL/GenBank/DDBJ whole genome shotgun (WGS) entry which is preliminary data.</text>
</comment>
<keyword evidence="1" id="KW-0812">Transmembrane</keyword>
<reference evidence="2 3" key="1">
    <citation type="submission" date="2023-03" db="EMBL/GenBank/DDBJ databases">
        <title>Strain YYF002 represents a novel species in the genus Winogradskyella isolated from seawater.</title>
        <authorList>
            <person name="Fu Z.-Y."/>
        </authorList>
    </citation>
    <scope>NUCLEOTIDE SEQUENCE [LARGE SCALE GENOMIC DNA]</scope>
    <source>
        <strain evidence="2 3">YYF002</strain>
    </source>
</reference>
<accession>A0ABT6FZF2</accession>
<dbReference type="Gene3D" id="3.30.530.20">
    <property type="match status" value="1"/>
</dbReference>
<dbReference type="RefSeq" id="WP_278004534.1">
    <property type="nucleotide sequence ID" value="NZ_JARSBN010000002.1"/>
</dbReference>
<feature type="transmembrane region" description="Helical" evidence="1">
    <location>
        <begin position="72"/>
        <end position="91"/>
    </location>
</feature>
<feature type="transmembrane region" description="Helical" evidence="1">
    <location>
        <begin position="5"/>
        <end position="26"/>
    </location>
</feature>
<name>A0ABT6FZF2_9FLAO</name>
<keyword evidence="1" id="KW-0472">Membrane</keyword>
<dbReference type="EMBL" id="JARSBN010000002">
    <property type="protein sequence ID" value="MDG4715067.1"/>
    <property type="molecule type" value="Genomic_DNA"/>
</dbReference>
<evidence type="ECO:0000256" key="1">
    <source>
        <dbReference type="SAM" id="Phobius"/>
    </source>
</evidence>
<feature type="transmembrane region" description="Helical" evidence="1">
    <location>
        <begin position="38"/>
        <end position="60"/>
    </location>
</feature>
<protein>
    <recommendedName>
        <fullName evidence="4">SRPBCC family protein</fullName>
    </recommendedName>
</protein>
<dbReference type="Proteomes" id="UP001529085">
    <property type="component" value="Unassembled WGS sequence"/>
</dbReference>
<sequence>MNKKIISTIIAIGIPVVYATLVRMAFGMRLKTWDDYFQVMSTTFLFLLPTIIGTLTVYLSSQEKAKSITYRIFTPWVPVLLFLFLTLAWGIEGWACWIMILPVFLLAASIGGLFGGYLKTYKKNDRLNISLLVLLPFLVGPIESVIETIPATYKAYTYIDIDAPAEKIWDNVTRVKEIPVEQDKGYLTRMLGFPRPVKAELNFEGVGAYREAIFTKGLVFHETVTEYEDNKKMVFSIKAYPHEIPSTTLDEHVVIGGDYFDVLDGTYELEKLPNGLHRLHLYSHFKMNTTFNFYAGWWGKWIMKDIQNNILQVEKKRSEIE</sequence>
<feature type="transmembrane region" description="Helical" evidence="1">
    <location>
        <begin position="97"/>
        <end position="118"/>
    </location>
</feature>
<keyword evidence="1" id="KW-1133">Transmembrane helix</keyword>
<evidence type="ECO:0000313" key="2">
    <source>
        <dbReference type="EMBL" id="MDG4715067.1"/>
    </source>
</evidence>
<organism evidence="2 3">
    <name type="scientific">Winogradskyella marincola</name>
    <dbReference type="NCBI Taxonomy" id="3037795"/>
    <lineage>
        <taxon>Bacteria</taxon>
        <taxon>Pseudomonadati</taxon>
        <taxon>Bacteroidota</taxon>
        <taxon>Flavobacteriia</taxon>
        <taxon>Flavobacteriales</taxon>
        <taxon>Flavobacteriaceae</taxon>
        <taxon>Winogradskyella</taxon>
    </lineage>
</organism>
<keyword evidence="3" id="KW-1185">Reference proteome</keyword>
<evidence type="ECO:0000313" key="3">
    <source>
        <dbReference type="Proteomes" id="UP001529085"/>
    </source>
</evidence>